<dbReference type="Proteomes" id="UP000070544">
    <property type="component" value="Unassembled WGS sequence"/>
</dbReference>
<evidence type="ECO:0000256" key="1">
    <source>
        <dbReference type="SAM" id="MobiDB-lite"/>
    </source>
</evidence>
<protein>
    <submittedName>
        <fullName evidence="2">Uncharacterized protein</fullName>
    </submittedName>
</protein>
<dbReference type="AlphaFoldDB" id="A0A139AME2"/>
<feature type="region of interest" description="Disordered" evidence="1">
    <location>
        <begin position="1"/>
        <end position="66"/>
    </location>
</feature>
<name>A0A139AME2_GONPJ</name>
<gene>
    <name evidence="2" type="ORF">M427DRAFT_133195</name>
</gene>
<feature type="compositionally biased region" description="Polar residues" evidence="1">
    <location>
        <begin position="1"/>
        <end position="17"/>
    </location>
</feature>
<accession>A0A139AME2</accession>
<organism evidence="2 3">
    <name type="scientific">Gonapodya prolifera (strain JEL478)</name>
    <name type="common">Monoblepharis prolifera</name>
    <dbReference type="NCBI Taxonomy" id="1344416"/>
    <lineage>
        <taxon>Eukaryota</taxon>
        <taxon>Fungi</taxon>
        <taxon>Fungi incertae sedis</taxon>
        <taxon>Chytridiomycota</taxon>
        <taxon>Chytridiomycota incertae sedis</taxon>
        <taxon>Monoblepharidomycetes</taxon>
        <taxon>Monoblepharidales</taxon>
        <taxon>Gonapodyaceae</taxon>
        <taxon>Gonapodya</taxon>
    </lineage>
</organism>
<sequence>MQQAASSPQEVSATLQIPHSPGPLPTTPEHSGYASEWTDDSPQRQPDAGTTANQSSLKRKREDDNEVTLCGHEDTSKADLNSLLAQITGADLRERTVLEGLRAQGASISELVSNGFRAAAQSGVRIPYAKGRVKFVPDSPERPAIVVEEHDSSVKNTDDDATLYNTPTGTDADAILPKFSSRSIVSVSREPNRKGGKGNRMELDWDSPLTIIFNDDHASTSVAMFGGASDSAFFWLVAENRSYSV</sequence>
<keyword evidence="3" id="KW-1185">Reference proteome</keyword>
<dbReference type="EMBL" id="KQ965745">
    <property type="protein sequence ID" value="KXS17693.1"/>
    <property type="molecule type" value="Genomic_DNA"/>
</dbReference>
<reference evidence="2 3" key="1">
    <citation type="journal article" date="2015" name="Genome Biol. Evol.">
        <title>Phylogenomic analyses indicate that early fungi evolved digesting cell walls of algal ancestors of land plants.</title>
        <authorList>
            <person name="Chang Y."/>
            <person name="Wang S."/>
            <person name="Sekimoto S."/>
            <person name="Aerts A.L."/>
            <person name="Choi C."/>
            <person name="Clum A."/>
            <person name="LaButti K.M."/>
            <person name="Lindquist E.A."/>
            <person name="Yee Ngan C."/>
            <person name="Ohm R.A."/>
            <person name="Salamov A.A."/>
            <person name="Grigoriev I.V."/>
            <person name="Spatafora J.W."/>
            <person name="Berbee M.L."/>
        </authorList>
    </citation>
    <scope>NUCLEOTIDE SEQUENCE [LARGE SCALE GENOMIC DNA]</scope>
    <source>
        <strain evidence="2 3">JEL478</strain>
    </source>
</reference>
<evidence type="ECO:0000313" key="3">
    <source>
        <dbReference type="Proteomes" id="UP000070544"/>
    </source>
</evidence>
<evidence type="ECO:0000313" key="2">
    <source>
        <dbReference type="EMBL" id="KXS17693.1"/>
    </source>
</evidence>
<proteinExistence type="predicted"/>